<dbReference type="EMBL" id="CP037920">
    <property type="protein sequence ID" value="QDT98974.1"/>
    <property type="molecule type" value="Genomic_DNA"/>
</dbReference>
<gene>
    <name evidence="2" type="ORF">V144x_44840</name>
</gene>
<dbReference type="AlphaFoldDB" id="A0A517W140"/>
<reference evidence="2 3" key="1">
    <citation type="submission" date="2019-03" db="EMBL/GenBank/DDBJ databases">
        <title>Deep-cultivation of Planctomycetes and their phenomic and genomic characterization uncovers novel biology.</title>
        <authorList>
            <person name="Wiegand S."/>
            <person name="Jogler M."/>
            <person name="Boedeker C."/>
            <person name="Pinto D."/>
            <person name="Vollmers J."/>
            <person name="Rivas-Marin E."/>
            <person name="Kohn T."/>
            <person name="Peeters S.H."/>
            <person name="Heuer A."/>
            <person name="Rast P."/>
            <person name="Oberbeckmann S."/>
            <person name="Bunk B."/>
            <person name="Jeske O."/>
            <person name="Meyerdierks A."/>
            <person name="Storesund J.E."/>
            <person name="Kallscheuer N."/>
            <person name="Luecker S."/>
            <person name="Lage O.M."/>
            <person name="Pohl T."/>
            <person name="Merkel B.J."/>
            <person name="Hornburger P."/>
            <person name="Mueller R.-W."/>
            <person name="Bruemmer F."/>
            <person name="Labrenz M."/>
            <person name="Spormann A.M."/>
            <person name="Op den Camp H."/>
            <person name="Overmann J."/>
            <person name="Amann R."/>
            <person name="Jetten M.S.M."/>
            <person name="Mascher T."/>
            <person name="Medema M.H."/>
            <person name="Devos D.P."/>
            <person name="Kaster A.-K."/>
            <person name="Ovreas L."/>
            <person name="Rohde M."/>
            <person name="Galperin M.Y."/>
            <person name="Jogler C."/>
        </authorList>
    </citation>
    <scope>NUCLEOTIDE SEQUENCE [LARGE SCALE GENOMIC DNA]</scope>
    <source>
        <strain evidence="2 3">V144</strain>
    </source>
</reference>
<feature type="transmembrane region" description="Helical" evidence="1">
    <location>
        <begin position="176"/>
        <end position="193"/>
    </location>
</feature>
<protein>
    <submittedName>
        <fullName evidence="2">ABC-2 family transporter protein</fullName>
    </submittedName>
</protein>
<feature type="transmembrane region" description="Helical" evidence="1">
    <location>
        <begin position="149"/>
        <end position="169"/>
    </location>
</feature>
<keyword evidence="1" id="KW-1133">Transmembrane helix</keyword>
<name>A0A517W140_9PLAN</name>
<organism evidence="2 3">
    <name type="scientific">Gimesia aquarii</name>
    <dbReference type="NCBI Taxonomy" id="2527964"/>
    <lineage>
        <taxon>Bacteria</taxon>
        <taxon>Pseudomonadati</taxon>
        <taxon>Planctomycetota</taxon>
        <taxon>Planctomycetia</taxon>
        <taxon>Planctomycetales</taxon>
        <taxon>Planctomycetaceae</taxon>
        <taxon>Gimesia</taxon>
    </lineage>
</organism>
<sequence>MIANLRTNWIILKTSVEERLVYRGDFIFATLVRFLPIVTQIFLWGAIYGIYTSSPVGSIKGYNYQEMVAYYLLVMVGRAFSSMPGLSNGIANDVRDGTIKKYLVQPIDMLGYLFWARVAHKLVYYLVAIGPFVLVFYLCRDYFSGVPDAFTITAWILSLLMAFLVGFLIESLIGLIAFWFLEVSSLIFIYMMLNYFLSGHMIPLDLFPEPLSHWMQLLPFKYLAYFPGAVFLGKYTNEELIFELSIEVVWIVVLFVMNRVAFHFGTKRYSAFGG</sequence>
<evidence type="ECO:0000313" key="3">
    <source>
        <dbReference type="Proteomes" id="UP000318704"/>
    </source>
</evidence>
<dbReference type="Pfam" id="PF06182">
    <property type="entry name" value="ABC2_membrane_6"/>
    <property type="match status" value="1"/>
</dbReference>
<feature type="transmembrane region" description="Helical" evidence="1">
    <location>
        <begin position="213"/>
        <end position="233"/>
    </location>
</feature>
<dbReference type="KEGG" id="gaw:V144x_44840"/>
<proteinExistence type="predicted"/>
<feature type="transmembrane region" description="Helical" evidence="1">
    <location>
        <begin position="26"/>
        <end position="48"/>
    </location>
</feature>
<dbReference type="InterPro" id="IPR010390">
    <property type="entry name" value="ABC-2_transporter-like"/>
</dbReference>
<feature type="transmembrane region" description="Helical" evidence="1">
    <location>
        <begin position="122"/>
        <end position="143"/>
    </location>
</feature>
<feature type="transmembrane region" description="Helical" evidence="1">
    <location>
        <begin position="240"/>
        <end position="262"/>
    </location>
</feature>
<evidence type="ECO:0000256" key="1">
    <source>
        <dbReference type="SAM" id="Phobius"/>
    </source>
</evidence>
<evidence type="ECO:0000313" key="2">
    <source>
        <dbReference type="EMBL" id="QDT98974.1"/>
    </source>
</evidence>
<accession>A0A517W140</accession>
<feature type="transmembrane region" description="Helical" evidence="1">
    <location>
        <begin position="68"/>
        <end position="91"/>
    </location>
</feature>
<keyword evidence="1" id="KW-0812">Transmembrane</keyword>
<dbReference type="Proteomes" id="UP000318704">
    <property type="component" value="Chromosome"/>
</dbReference>
<dbReference type="PANTHER" id="PTHR36832">
    <property type="entry name" value="SLR1174 PROTEIN-RELATED"/>
    <property type="match status" value="1"/>
</dbReference>
<dbReference type="PANTHER" id="PTHR36832:SF1">
    <property type="entry name" value="SLR1174 PROTEIN"/>
    <property type="match status" value="1"/>
</dbReference>
<dbReference type="RefSeq" id="WP_144988069.1">
    <property type="nucleotide sequence ID" value="NZ_CP037920.1"/>
</dbReference>
<keyword evidence="1" id="KW-0472">Membrane</keyword>